<reference evidence="2" key="1">
    <citation type="submission" date="2020-10" db="EMBL/GenBank/DDBJ databases">
        <authorList>
            <person name="Gilroy R."/>
        </authorList>
    </citation>
    <scope>NUCLEOTIDE SEQUENCE</scope>
    <source>
        <strain evidence="2">7293</strain>
    </source>
</reference>
<protein>
    <submittedName>
        <fullName evidence="2">ABC transporter substrate-binding protein</fullName>
    </submittedName>
</protein>
<feature type="chain" id="PRO_5039602055" evidence="1">
    <location>
        <begin position="21"/>
        <end position="316"/>
    </location>
</feature>
<reference evidence="2" key="2">
    <citation type="journal article" date="2021" name="PeerJ">
        <title>Extensive microbial diversity within the chicken gut microbiome revealed by metagenomics and culture.</title>
        <authorList>
            <person name="Gilroy R."/>
            <person name="Ravi A."/>
            <person name="Getino M."/>
            <person name="Pursley I."/>
            <person name="Horton D.L."/>
            <person name="Alikhan N.F."/>
            <person name="Baker D."/>
            <person name="Gharbi K."/>
            <person name="Hall N."/>
            <person name="Watson M."/>
            <person name="Adriaenssens E.M."/>
            <person name="Foster-Nyarko E."/>
            <person name="Jarju S."/>
            <person name="Secka A."/>
            <person name="Antonio M."/>
            <person name="Oren A."/>
            <person name="Chaudhuri R.R."/>
            <person name="La Ragione R."/>
            <person name="Hildebrand F."/>
            <person name="Pallen M.J."/>
        </authorList>
    </citation>
    <scope>NUCLEOTIDE SEQUENCE</scope>
    <source>
        <strain evidence="2">7293</strain>
    </source>
</reference>
<name>A0A9D9E0R2_9SPIO</name>
<dbReference type="EMBL" id="JADIMT010000071">
    <property type="protein sequence ID" value="MBO8436572.1"/>
    <property type="molecule type" value="Genomic_DNA"/>
</dbReference>
<dbReference type="InterPro" id="IPR027024">
    <property type="entry name" value="UCP027386_ABC_sbc_TM0202"/>
</dbReference>
<evidence type="ECO:0000313" key="3">
    <source>
        <dbReference type="Proteomes" id="UP000823615"/>
    </source>
</evidence>
<organism evidence="2 3">
    <name type="scientific">Candidatus Ornithospirochaeta stercoripullorum</name>
    <dbReference type="NCBI Taxonomy" id="2840899"/>
    <lineage>
        <taxon>Bacteria</taxon>
        <taxon>Pseudomonadati</taxon>
        <taxon>Spirochaetota</taxon>
        <taxon>Spirochaetia</taxon>
        <taxon>Spirochaetales</taxon>
        <taxon>Spirochaetaceae</taxon>
        <taxon>Spirochaetaceae incertae sedis</taxon>
        <taxon>Candidatus Ornithospirochaeta</taxon>
    </lineage>
</organism>
<dbReference type="SUPFAM" id="SSF53850">
    <property type="entry name" value="Periplasmic binding protein-like II"/>
    <property type="match status" value="1"/>
</dbReference>
<dbReference type="PANTHER" id="PTHR30024:SF46">
    <property type="entry name" value="ABC TRANSPORTER, SUBSTRATE-BINDING LIPOPROTEIN"/>
    <property type="match status" value="1"/>
</dbReference>
<dbReference type="PANTHER" id="PTHR30024">
    <property type="entry name" value="ALIPHATIC SULFONATES-BINDING PROTEIN-RELATED"/>
    <property type="match status" value="1"/>
</dbReference>
<accession>A0A9D9E0R2</accession>
<sequence length="316" mass="33511">MKKFISYILVLFAALSALSAADISVAALRGPTSMGLVSLMNESEKGSVNGNSYTFQIEGAADAVVPLIVRGDVDVAAIPGNLASVLYNNTKGKIEVIAINTLGVLYIVENGDSVHSVEDLRGRTIYSAGKGATPEYALQYVLAANGLEVGKDVFIEWKSEHAECVAALKADSEGVAMLPQPFATTAMISEPSIRIALDLNELWQDKVGSVLITGVTVARKDWAEANPAALSSFLDSYSESVNFINSDIEAGAKLVGKYGIVPENVAKVAIPYCQVTLITGNEMKTALSEYLEILFAQNPKSVGGALPADDFYYTGE</sequence>
<dbReference type="Proteomes" id="UP000823615">
    <property type="component" value="Unassembled WGS sequence"/>
</dbReference>
<evidence type="ECO:0000256" key="1">
    <source>
        <dbReference type="SAM" id="SignalP"/>
    </source>
</evidence>
<dbReference type="PIRSF" id="PIRSF027386">
    <property type="entry name" value="UCP027386_ABC_sbc_TM0202"/>
    <property type="match status" value="1"/>
</dbReference>
<evidence type="ECO:0000313" key="2">
    <source>
        <dbReference type="EMBL" id="MBO8436572.1"/>
    </source>
</evidence>
<comment type="caution">
    <text evidence="2">The sequence shown here is derived from an EMBL/GenBank/DDBJ whole genome shotgun (WGS) entry which is preliminary data.</text>
</comment>
<dbReference type="AlphaFoldDB" id="A0A9D9E0R2"/>
<proteinExistence type="predicted"/>
<keyword evidence="1" id="KW-0732">Signal</keyword>
<gene>
    <name evidence="2" type="ORF">IAA97_06295</name>
</gene>
<dbReference type="Pfam" id="PF12974">
    <property type="entry name" value="Phosphonate-bd"/>
    <property type="match status" value="1"/>
</dbReference>
<feature type="signal peptide" evidence="1">
    <location>
        <begin position="1"/>
        <end position="20"/>
    </location>
</feature>
<dbReference type="Gene3D" id="3.40.190.10">
    <property type="entry name" value="Periplasmic binding protein-like II"/>
    <property type="match status" value="2"/>
</dbReference>